<dbReference type="InterPro" id="IPR014971">
    <property type="entry name" value="KGK"/>
</dbReference>
<reference evidence="1 2" key="1">
    <citation type="submission" date="2019-01" db="EMBL/GenBank/DDBJ databases">
        <authorList>
            <person name="Brito A."/>
        </authorList>
    </citation>
    <scope>NUCLEOTIDE SEQUENCE [LARGE SCALE GENOMIC DNA]</scope>
    <source>
        <strain evidence="1">1</strain>
    </source>
</reference>
<evidence type="ECO:0000313" key="1">
    <source>
        <dbReference type="EMBL" id="VEP16717.1"/>
    </source>
</evidence>
<dbReference type="AlphaFoldDB" id="A0A563VZC1"/>
<evidence type="ECO:0000313" key="2">
    <source>
        <dbReference type="Proteomes" id="UP000320055"/>
    </source>
</evidence>
<organism evidence="1 2">
    <name type="scientific">Hyella patelloides LEGE 07179</name>
    <dbReference type="NCBI Taxonomy" id="945734"/>
    <lineage>
        <taxon>Bacteria</taxon>
        <taxon>Bacillati</taxon>
        <taxon>Cyanobacteriota</taxon>
        <taxon>Cyanophyceae</taxon>
        <taxon>Pleurocapsales</taxon>
        <taxon>Hyellaceae</taxon>
        <taxon>Hyella</taxon>
    </lineage>
</organism>
<accession>A0A563VZC1</accession>
<protein>
    <submittedName>
        <fullName evidence="1">KGK domain protein</fullName>
    </submittedName>
</protein>
<dbReference type="Proteomes" id="UP000320055">
    <property type="component" value="Unassembled WGS sequence"/>
</dbReference>
<dbReference type="Pfam" id="PF08872">
    <property type="entry name" value="KGK"/>
    <property type="match status" value="1"/>
</dbReference>
<keyword evidence="2" id="KW-1185">Reference proteome</keyword>
<dbReference type="EMBL" id="CAACVJ010000433">
    <property type="protein sequence ID" value="VEP16717.1"/>
    <property type="molecule type" value="Genomic_DNA"/>
</dbReference>
<name>A0A563VZC1_9CYAN</name>
<proteinExistence type="predicted"/>
<sequence>MEDNFKIKQCSENDALEFSSGTYRVQKIIDAVSKVFKGNLGKQLHESLKSYQINIFPGGSGKNPSHSNYFTEGVDCEILKVGSDYWQKGKFKINVSIEFIPDEPEKVESELDSVRQEINNY</sequence>
<gene>
    <name evidence="1" type="ORF">H1P_4890002</name>
</gene>
<dbReference type="OrthoDB" id="454733at2"/>
<dbReference type="RefSeq" id="WP_144875480.1">
    <property type="nucleotide sequence ID" value="NZ_LR214223.1"/>
</dbReference>